<evidence type="ECO:0000313" key="1">
    <source>
        <dbReference type="EMBL" id="UPK93819.1"/>
    </source>
</evidence>
<gene>
    <name evidence="1" type="ORF">LCI18_004754</name>
</gene>
<accession>A0ACD3YXX1</accession>
<dbReference type="EMBL" id="CP090033">
    <property type="protein sequence ID" value="UPK93819.1"/>
    <property type="molecule type" value="Genomic_DNA"/>
</dbReference>
<dbReference type="Proteomes" id="UP000830768">
    <property type="component" value="Chromosome 4"/>
</dbReference>
<reference evidence="1" key="1">
    <citation type="submission" date="2021-11" db="EMBL/GenBank/DDBJ databases">
        <title>Fusarium solani-melongenae Genome sequencing and assembly.</title>
        <authorList>
            <person name="Xie S."/>
            <person name="Huang L."/>
            <person name="Zhang X."/>
        </authorList>
    </citation>
    <scope>NUCLEOTIDE SEQUENCE</scope>
    <source>
        <strain evidence="1">CRI 24-3</strain>
    </source>
</reference>
<name>A0ACD3YXX1_FUSSC</name>
<organism evidence="1 2">
    <name type="scientific">Fusarium solani subsp. cucurbitae</name>
    <name type="common">Neocosmosporum cucurbitae</name>
    <dbReference type="NCBI Taxonomy" id="2747967"/>
    <lineage>
        <taxon>Eukaryota</taxon>
        <taxon>Fungi</taxon>
        <taxon>Dikarya</taxon>
        <taxon>Ascomycota</taxon>
        <taxon>Pezizomycotina</taxon>
        <taxon>Sordariomycetes</taxon>
        <taxon>Hypocreomycetidae</taxon>
        <taxon>Hypocreales</taxon>
        <taxon>Nectriaceae</taxon>
        <taxon>Fusarium</taxon>
        <taxon>Fusarium solani species complex</taxon>
    </lineage>
</organism>
<sequence length="392" mass="41938">MTLLPRTTAAMPLPSVNPDYQSLVLANCRSFHGSPDADYELASRLDTSNQWHLFVLKTEKGKRTKILSGTAIHPSRAMEILHENSARLVDQHVSCHGYDLVPTTTTKPRAGLRGGEVRPEVIALCGSSDTEDSGSGSDSDLSEDEQPPPPRMVHRRSPRAEAVKTRRSRLDASVASDVRTGPHPSWGPLPLPLPQRPAMVQNPPPGWNNPVPAPIHLPAPAPVPAPAPAVRPPPPPVAVMPPPPRAMPLPLPGQKTHAALLVLHLIGTGKKNMVAQVVPTSQFLQQTATGEATLRPMSFINASSPTPYPPPMRGNTNYRATVRRVTLGNDTYDMTSFGNDLGPLFRNGGASSTMPKFEIDISVTGNFFPTMPPPPPRPASVASSTSSGDIAD</sequence>
<proteinExistence type="predicted"/>
<evidence type="ECO:0000313" key="2">
    <source>
        <dbReference type="Proteomes" id="UP000830768"/>
    </source>
</evidence>
<keyword evidence="2" id="KW-1185">Reference proteome</keyword>
<protein>
    <submittedName>
        <fullName evidence="1">Uncharacterized protein</fullName>
    </submittedName>
</protein>